<gene>
    <name evidence="2" type="ordered locus">SL1344_2697</name>
</gene>
<dbReference type="BioCyc" id="SENT216597:SL1344_RS14040-MONOMER"/>
<dbReference type="EMBL" id="FQ312003">
    <property type="protein sequence ID" value="CBW18799.1"/>
    <property type="molecule type" value="Genomic_DNA"/>
</dbReference>
<dbReference type="HOGENOM" id="CLU_135561_1_0_6"/>
<reference evidence="3" key="1">
    <citation type="journal article" date="2012" name="Proc. Natl. Acad. Sci. U.S.A.">
        <title>The transcriptional landscape and small RNAs of Salmonella enterica serovar Typhimurium.</title>
        <authorList>
            <person name="Kroger C."/>
            <person name="Dillon S.C."/>
            <person name="Cameron A.D."/>
            <person name="Papenfort K."/>
            <person name="Sivasankaran S.K."/>
            <person name="Hokamp K."/>
            <person name="Chao Y."/>
            <person name="Sittka A."/>
            <person name="Hebrard M."/>
            <person name="Handler K."/>
            <person name="Colgan A."/>
            <person name="Leekitcharoenphon P."/>
            <person name="Langridge G.C."/>
            <person name="Lohan A.J."/>
            <person name="Loftus B."/>
            <person name="Lucchini S."/>
            <person name="Ussery D.W."/>
            <person name="Dorman C.J."/>
            <person name="Thomson N.R."/>
            <person name="Vogel J."/>
            <person name="Hinton J.C."/>
        </authorList>
    </citation>
    <scope>NUCLEOTIDE SEQUENCE [LARGE SCALE GENOMIC DNA]</scope>
    <source>
        <strain evidence="3">SL1344</strain>
    </source>
</reference>
<evidence type="ECO:0000259" key="1">
    <source>
        <dbReference type="SMART" id="SM01022"/>
    </source>
</evidence>
<evidence type="ECO:0000313" key="2">
    <source>
        <dbReference type="EMBL" id="CBW18799.1"/>
    </source>
</evidence>
<dbReference type="Gene3D" id="2.30.130.30">
    <property type="entry name" value="Hypothetical protein"/>
    <property type="match status" value="1"/>
</dbReference>
<organism evidence="2 3">
    <name type="scientific">Salmonella typhimurium (strain SL1344)</name>
    <dbReference type="NCBI Taxonomy" id="216597"/>
    <lineage>
        <taxon>Bacteria</taxon>
        <taxon>Pseudomonadati</taxon>
        <taxon>Pseudomonadota</taxon>
        <taxon>Gammaproteobacteria</taxon>
        <taxon>Enterobacterales</taxon>
        <taxon>Enterobacteriaceae</taxon>
        <taxon>Salmonella</taxon>
    </lineage>
</organism>
<sequence length="125" mass="14521">MKILLSIKPEFAESILNGYKKFEFRKTIFRNKEARVVVIYATMPVGKVIGEFEIDEVLSSQPDELWDMTKKYAGITRDFFDEYFSERDRGFAIAVKNPQRYDTPVSLNELIPGAVPPQSFRYIRG</sequence>
<protein>
    <submittedName>
        <fullName evidence="2">Predicted bacteriophage protein</fullName>
    </submittedName>
</protein>
<dbReference type="InterPro" id="IPR007374">
    <property type="entry name" value="ASCH_domain"/>
</dbReference>
<dbReference type="Proteomes" id="UP000008962">
    <property type="component" value="Chromosome"/>
</dbReference>
<keyword evidence="3" id="KW-1185">Reference proteome</keyword>
<dbReference type="Pfam" id="PF04266">
    <property type="entry name" value="ASCH"/>
    <property type="match status" value="1"/>
</dbReference>
<proteinExistence type="predicted"/>
<dbReference type="KEGG" id="sey:SL1344_2697"/>
<dbReference type="AlphaFoldDB" id="A0A0H3NEV8"/>
<name>A0A0H3NEV8_SALTS</name>
<evidence type="ECO:0000313" key="3">
    <source>
        <dbReference type="Proteomes" id="UP000008962"/>
    </source>
</evidence>
<dbReference type="SMART" id="SM01022">
    <property type="entry name" value="ASCH"/>
    <property type="match status" value="1"/>
</dbReference>
<dbReference type="SUPFAM" id="SSF88697">
    <property type="entry name" value="PUA domain-like"/>
    <property type="match status" value="1"/>
</dbReference>
<dbReference type="InterPro" id="IPR015947">
    <property type="entry name" value="PUA-like_sf"/>
</dbReference>
<dbReference type="RefSeq" id="WP_000698372.1">
    <property type="nucleotide sequence ID" value="NC_016810.1"/>
</dbReference>
<feature type="domain" description="ASCH" evidence="1">
    <location>
        <begin position="5"/>
        <end position="99"/>
    </location>
</feature>
<accession>A0A0H3NEV8</accession>